<dbReference type="EMBL" id="BPVZ01000015">
    <property type="protein sequence ID" value="GKV00045.1"/>
    <property type="molecule type" value="Genomic_DNA"/>
</dbReference>
<keyword evidence="2" id="KW-1185">Reference proteome</keyword>
<proteinExistence type="predicted"/>
<protein>
    <submittedName>
        <fullName evidence="1">Uncharacterized protein</fullName>
    </submittedName>
</protein>
<sequence>MKLSCLSGPPTIAPVSSLGLSESLLYQFTKLMGQLTSLLASSTGTEAPLWCGFFGGLFPNPAIYDLP</sequence>
<organism evidence="1 2">
    <name type="scientific">Rubroshorea leprosula</name>
    <dbReference type="NCBI Taxonomy" id="152421"/>
    <lineage>
        <taxon>Eukaryota</taxon>
        <taxon>Viridiplantae</taxon>
        <taxon>Streptophyta</taxon>
        <taxon>Embryophyta</taxon>
        <taxon>Tracheophyta</taxon>
        <taxon>Spermatophyta</taxon>
        <taxon>Magnoliopsida</taxon>
        <taxon>eudicotyledons</taxon>
        <taxon>Gunneridae</taxon>
        <taxon>Pentapetalae</taxon>
        <taxon>rosids</taxon>
        <taxon>malvids</taxon>
        <taxon>Malvales</taxon>
        <taxon>Dipterocarpaceae</taxon>
        <taxon>Rubroshorea</taxon>
    </lineage>
</organism>
<name>A0AAV5IMH3_9ROSI</name>
<accession>A0AAV5IMH3</accession>
<dbReference type="Proteomes" id="UP001054252">
    <property type="component" value="Unassembled WGS sequence"/>
</dbReference>
<comment type="caution">
    <text evidence="1">The sequence shown here is derived from an EMBL/GenBank/DDBJ whole genome shotgun (WGS) entry which is preliminary data.</text>
</comment>
<dbReference type="AlphaFoldDB" id="A0AAV5IMH3"/>
<reference evidence="1 2" key="1">
    <citation type="journal article" date="2021" name="Commun. Biol.">
        <title>The genome of Shorea leprosula (Dipterocarpaceae) highlights the ecological relevance of drought in aseasonal tropical rainforests.</title>
        <authorList>
            <person name="Ng K.K.S."/>
            <person name="Kobayashi M.J."/>
            <person name="Fawcett J.A."/>
            <person name="Hatakeyama M."/>
            <person name="Paape T."/>
            <person name="Ng C.H."/>
            <person name="Ang C.C."/>
            <person name="Tnah L.H."/>
            <person name="Lee C.T."/>
            <person name="Nishiyama T."/>
            <person name="Sese J."/>
            <person name="O'Brien M.J."/>
            <person name="Copetti D."/>
            <person name="Mohd Noor M.I."/>
            <person name="Ong R.C."/>
            <person name="Putra M."/>
            <person name="Sireger I.Z."/>
            <person name="Indrioko S."/>
            <person name="Kosugi Y."/>
            <person name="Izuno A."/>
            <person name="Isagi Y."/>
            <person name="Lee S.L."/>
            <person name="Shimizu K.K."/>
        </authorList>
    </citation>
    <scope>NUCLEOTIDE SEQUENCE [LARGE SCALE GENOMIC DNA]</scope>
    <source>
        <strain evidence="1">214</strain>
    </source>
</reference>
<evidence type="ECO:0000313" key="2">
    <source>
        <dbReference type="Proteomes" id="UP001054252"/>
    </source>
</evidence>
<evidence type="ECO:0000313" key="1">
    <source>
        <dbReference type="EMBL" id="GKV00045.1"/>
    </source>
</evidence>
<gene>
    <name evidence="1" type="ORF">SLEP1_g12802</name>
</gene>